<dbReference type="PANTHER" id="PTHR12083">
    <property type="entry name" value="BIFUNCTIONAL POLYNUCLEOTIDE PHOSPHATASE/KINASE"/>
    <property type="match status" value="1"/>
</dbReference>
<protein>
    <recommendedName>
        <fullName evidence="3">Kinase</fullName>
    </recommendedName>
</protein>
<dbReference type="RefSeq" id="WP_220206250.1">
    <property type="nucleotide sequence ID" value="NZ_BNJK01000001.1"/>
</dbReference>
<dbReference type="InterPro" id="IPR027417">
    <property type="entry name" value="P-loop_NTPase"/>
</dbReference>
<evidence type="ECO:0000313" key="1">
    <source>
        <dbReference type="EMBL" id="GHO95581.1"/>
    </source>
</evidence>
<gene>
    <name evidence="1" type="ORF">KSF_056290</name>
</gene>
<dbReference type="GO" id="GO:0046404">
    <property type="term" value="F:ATP-dependent polydeoxyribonucleotide 5'-hydroxyl-kinase activity"/>
    <property type="evidence" value="ECO:0007669"/>
    <property type="project" value="TreeGrafter"/>
</dbReference>
<sequence length="159" mass="18178">MELVIFIGLQGSGKSTFYQKHFGEDYAYVSKDLLQNNRRPARRQLQLIEEELQANRSVVVDNTNPTLEDRAVLIQLGQQYGATVIGYYFVPEVKKSLERNQLRVGKERVPNIAIFATAKRLVRPIYAEGFAQLFSVQACDDFTFEISEWQEHDTRGSSG</sequence>
<dbReference type="SUPFAM" id="SSF52540">
    <property type="entry name" value="P-loop containing nucleoside triphosphate hydrolases"/>
    <property type="match status" value="1"/>
</dbReference>
<dbReference type="Gene3D" id="3.40.50.300">
    <property type="entry name" value="P-loop containing nucleotide triphosphate hydrolases"/>
    <property type="match status" value="1"/>
</dbReference>
<keyword evidence="2" id="KW-1185">Reference proteome</keyword>
<dbReference type="GO" id="GO:0003690">
    <property type="term" value="F:double-stranded DNA binding"/>
    <property type="evidence" value="ECO:0007669"/>
    <property type="project" value="TreeGrafter"/>
</dbReference>
<comment type="caution">
    <text evidence="1">The sequence shown here is derived from an EMBL/GenBank/DDBJ whole genome shotgun (WGS) entry which is preliminary data.</text>
</comment>
<dbReference type="GO" id="GO:0006281">
    <property type="term" value="P:DNA repair"/>
    <property type="evidence" value="ECO:0007669"/>
    <property type="project" value="TreeGrafter"/>
</dbReference>
<organism evidence="1 2">
    <name type="scientific">Reticulibacter mediterranei</name>
    <dbReference type="NCBI Taxonomy" id="2778369"/>
    <lineage>
        <taxon>Bacteria</taxon>
        <taxon>Bacillati</taxon>
        <taxon>Chloroflexota</taxon>
        <taxon>Ktedonobacteria</taxon>
        <taxon>Ktedonobacterales</taxon>
        <taxon>Reticulibacteraceae</taxon>
        <taxon>Reticulibacter</taxon>
    </lineage>
</organism>
<evidence type="ECO:0008006" key="3">
    <source>
        <dbReference type="Google" id="ProtNLM"/>
    </source>
</evidence>
<accession>A0A8J3IST7</accession>
<dbReference type="AlphaFoldDB" id="A0A8J3IST7"/>
<name>A0A8J3IST7_9CHLR</name>
<dbReference type="Proteomes" id="UP000597444">
    <property type="component" value="Unassembled WGS sequence"/>
</dbReference>
<dbReference type="EMBL" id="BNJK01000001">
    <property type="protein sequence ID" value="GHO95581.1"/>
    <property type="molecule type" value="Genomic_DNA"/>
</dbReference>
<dbReference type="Pfam" id="PF13671">
    <property type="entry name" value="AAA_33"/>
    <property type="match status" value="1"/>
</dbReference>
<dbReference type="PANTHER" id="PTHR12083:SF9">
    <property type="entry name" value="BIFUNCTIONAL POLYNUCLEOTIDE PHOSPHATASE_KINASE"/>
    <property type="match status" value="1"/>
</dbReference>
<dbReference type="GO" id="GO:0046403">
    <property type="term" value="F:polynucleotide 3'-phosphatase activity"/>
    <property type="evidence" value="ECO:0007669"/>
    <property type="project" value="TreeGrafter"/>
</dbReference>
<evidence type="ECO:0000313" key="2">
    <source>
        <dbReference type="Proteomes" id="UP000597444"/>
    </source>
</evidence>
<reference evidence="1" key="1">
    <citation type="submission" date="2020-10" db="EMBL/GenBank/DDBJ databases">
        <title>Taxonomic study of unclassified bacteria belonging to the class Ktedonobacteria.</title>
        <authorList>
            <person name="Yabe S."/>
            <person name="Wang C.M."/>
            <person name="Zheng Y."/>
            <person name="Sakai Y."/>
            <person name="Cavaletti L."/>
            <person name="Monciardini P."/>
            <person name="Donadio S."/>
        </authorList>
    </citation>
    <scope>NUCLEOTIDE SEQUENCE</scope>
    <source>
        <strain evidence="1">ID150040</strain>
    </source>
</reference>
<proteinExistence type="predicted"/>